<comment type="similarity">
    <text evidence="3">Belongs to the acyl-CoA dehydrogenase family.</text>
</comment>
<dbReference type="InterPro" id="IPR013786">
    <property type="entry name" value="AcylCoA_DH/ox_N"/>
</dbReference>
<dbReference type="SUPFAM" id="SSF47203">
    <property type="entry name" value="Acyl-CoA dehydrogenase C-terminal domain-like"/>
    <property type="match status" value="1"/>
</dbReference>
<evidence type="ECO:0000256" key="7">
    <source>
        <dbReference type="ARBA" id="ARBA00022630"/>
    </source>
</evidence>
<comment type="catalytic activity">
    <reaction evidence="13">
        <text>a long-chain 2,3-saturated fatty acyl-CoA + oxidized [electron-transfer flavoprotein] + H(+) = a long-chain (2E)-enoyl-CoA + reduced [electron-transfer flavoprotein]</text>
        <dbReference type="Rhea" id="RHEA:17721"/>
        <dbReference type="Rhea" id="RHEA-COMP:10685"/>
        <dbReference type="Rhea" id="RHEA-COMP:10686"/>
        <dbReference type="ChEBI" id="CHEBI:15378"/>
        <dbReference type="ChEBI" id="CHEBI:57692"/>
        <dbReference type="ChEBI" id="CHEBI:58307"/>
        <dbReference type="ChEBI" id="CHEBI:83721"/>
        <dbReference type="ChEBI" id="CHEBI:83727"/>
        <dbReference type="EC" id="1.3.8.8"/>
    </reaction>
</comment>
<dbReference type="InterPro" id="IPR036250">
    <property type="entry name" value="AcylCo_DH-like_C"/>
</dbReference>
<dbReference type="InterPro" id="IPR047634">
    <property type="entry name" value="FadE"/>
</dbReference>
<dbReference type="NCBIfam" id="NF007000">
    <property type="entry name" value="PRK09463.1"/>
    <property type="match status" value="1"/>
</dbReference>
<feature type="domain" description="Acyl-CoA dehydrogenase C-terminal bacterial-type" evidence="17">
    <location>
        <begin position="515"/>
        <end position="797"/>
    </location>
</feature>
<proteinExistence type="inferred from homology"/>
<keyword evidence="19" id="KW-1185">Reference proteome</keyword>
<reference evidence="18 19" key="1">
    <citation type="submission" date="2016-03" db="EMBL/GenBank/DDBJ databases">
        <title>Photobacterium proteolyticum sp. nov. a protease producing bacterium isolated from ocean sediments of Laizhou Bay.</title>
        <authorList>
            <person name="Li Y."/>
        </authorList>
    </citation>
    <scope>NUCLEOTIDE SEQUENCE [LARGE SCALE GENOMIC DNA]</scope>
    <source>
        <strain evidence="18 19">R-40508</strain>
    </source>
</reference>
<dbReference type="InterPro" id="IPR009100">
    <property type="entry name" value="AcylCoA_DH/oxidase_NM_dom_sf"/>
</dbReference>
<keyword evidence="14" id="KW-0472">Membrane</keyword>
<dbReference type="NCBIfam" id="NF009586">
    <property type="entry name" value="PRK13026.1"/>
    <property type="match status" value="1"/>
</dbReference>
<dbReference type="AlphaFoldDB" id="A0A178KMX7"/>
<dbReference type="EC" id="1.3.8.7" evidence="4"/>
<dbReference type="STRING" id="858640.A3K86_07765"/>
<dbReference type="SUPFAM" id="SSF56645">
    <property type="entry name" value="Acyl-CoA dehydrogenase NM domain-like"/>
    <property type="match status" value="1"/>
</dbReference>
<dbReference type="FunFam" id="1.10.540.10:FF:000004">
    <property type="entry name" value="Acyl-CoA dehydrogenase"/>
    <property type="match status" value="1"/>
</dbReference>
<evidence type="ECO:0000256" key="8">
    <source>
        <dbReference type="ARBA" id="ARBA00022827"/>
    </source>
</evidence>
<evidence type="ECO:0000259" key="16">
    <source>
        <dbReference type="Pfam" id="PF02771"/>
    </source>
</evidence>
<dbReference type="NCBIfam" id="NF038187">
    <property type="entry name" value="FadE_coli"/>
    <property type="match status" value="1"/>
</dbReference>
<protein>
    <recommendedName>
        <fullName evidence="6">Acyl-coenzyme A dehydrogenase</fullName>
        <ecNumber evidence="4">1.3.8.7</ecNumber>
        <ecNumber evidence="5">1.3.8.8</ecNumber>
    </recommendedName>
</protein>
<organism evidence="18 19">
    <name type="scientific">Photobacterium jeanii</name>
    <dbReference type="NCBI Taxonomy" id="858640"/>
    <lineage>
        <taxon>Bacteria</taxon>
        <taxon>Pseudomonadati</taxon>
        <taxon>Pseudomonadota</taxon>
        <taxon>Gammaproteobacteria</taxon>
        <taxon>Vibrionales</taxon>
        <taxon>Vibrionaceae</taxon>
        <taxon>Photobacterium</taxon>
    </lineage>
</organism>
<dbReference type="GO" id="GO:0005737">
    <property type="term" value="C:cytoplasm"/>
    <property type="evidence" value="ECO:0007669"/>
    <property type="project" value="TreeGrafter"/>
</dbReference>
<evidence type="ECO:0000256" key="5">
    <source>
        <dbReference type="ARBA" id="ARBA00012040"/>
    </source>
</evidence>
<dbReference type="Pfam" id="PF09317">
    <property type="entry name" value="ACDH_C"/>
    <property type="match status" value="1"/>
</dbReference>
<evidence type="ECO:0000256" key="3">
    <source>
        <dbReference type="ARBA" id="ARBA00009347"/>
    </source>
</evidence>
<dbReference type="InterPro" id="IPR037069">
    <property type="entry name" value="AcylCoA_DH/ox_N_sf"/>
</dbReference>
<dbReference type="InterPro" id="IPR050741">
    <property type="entry name" value="Acyl-CoA_dehydrogenase"/>
</dbReference>
<dbReference type="PANTHER" id="PTHR48083:SF18">
    <property type="entry name" value="ACYL-COENZYME A DEHYDROGENASE"/>
    <property type="match status" value="1"/>
</dbReference>
<keyword evidence="8" id="KW-0274">FAD</keyword>
<comment type="catalytic activity">
    <reaction evidence="12">
        <text>a medium-chain 2,3-saturated fatty acyl-CoA + oxidized [electron-transfer flavoprotein] + H(+) = a medium-chain (2E)-enoyl-CoA + reduced [electron-transfer flavoprotein]</text>
        <dbReference type="Rhea" id="RHEA:14477"/>
        <dbReference type="Rhea" id="RHEA-COMP:10685"/>
        <dbReference type="Rhea" id="RHEA-COMP:10686"/>
        <dbReference type="ChEBI" id="CHEBI:15378"/>
        <dbReference type="ChEBI" id="CHEBI:57692"/>
        <dbReference type="ChEBI" id="CHEBI:58307"/>
        <dbReference type="ChEBI" id="CHEBI:83723"/>
        <dbReference type="ChEBI" id="CHEBI:83726"/>
        <dbReference type="EC" id="1.3.8.7"/>
    </reaction>
</comment>
<comment type="pathway">
    <text evidence="2">Lipid metabolism; fatty acid beta-oxidation.</text>
</comment>
<keyword evidence="7" id="KW-0285">Flavoprotein</keyword>
<evidence type="ECO:0000256" key="11">
    <source>
        <dbReference type="ARBA" id="ARBA00023098"/>
    </source>
</evidence>
<dbReference type="EC" id="1.3.8.8" evidence="5"/>
<evidence type="ECO:0000256" key="10">
    <source>
        <dbReference type="ARBA" id="ARBA00023002"/>
    </source>
</evidence>
<dbReference type="RefSeq" id="WP_068330082.1">
    <property type="nucleotide sequence ID" value="NZ_LVHF01000012.1"/>
</dbReference>
<dbReference type="UniPathway" id="UPA00659"/>
<dbReference type="Pfam" id="PF02771">
    <property type="entry name" value="Acyl-CoA_dh_N"/>
    <property type="match status" value="1"/>
</dbReference>
<dbReference type="Gene3D" id="1.20.140.10">
    <property type="entry name" value="Butyryl-CoA Dehydrogenase, subunit A, domain 3"/>
    <property type="match status" value="1"/>
</dbReference>
<comment type="caution">
    <text evidence="18">The sequence shown here is derived from an EMBL/GenBank/DDBJ whole genome shotgun (WGS) entry which is preliminary data.</text>
</comment>
<dbReference type="Proteomes" id="UP000078503">
    <property type="component" value="Unassembled WGS sequence"/>
</dbReference>
<evidence type="ECO:0000313" key="19">
    <source>
        <dbReference type="Proteomes" id="UP000078503"/>
    </source>
</evidence>
<evidence type="ECO:0000256" key="4">
    <source>
        <dbReference type="ARBA" id="ARBA00012033"/>
    </source>
</evidence>
<comment type="cofactor">
    <cofactor evidence="1">
        <name>FAD</name>
        <dbReference type="ChEBI" id="CHEBI:57692"/>
    </cofactor>
</comment>
<feature type="transmembrane region" description="Helical" evidence="14">
    <location>
        <begin position="28"/>
        <end position="61"/>
    </location>
</feature>
<dbReference type="GO" id="GO:0050660">
    <property type="term" value="F:flavin adenine dinucleotide binding"/>
    <property type="evidence" value="ECO:0007669"/>
    <property type="project" value="InterPro"/>
</dbReference>
<dbReference type="InterPro" id="IPR015396">
    <property type="entry name" value="FadE_C"/>
</dbReference>
<keyword evidence="14" id="KW-0812">Transmembrane</keyword>
<evidence type="ECO:0000313" key="18">
    <source>
        <dbReference type="EMBL" id="OAN18748.1"/>
    </source>
</evidence>
<keyword evidence="10" id="KW-0560">Oxidoreductase</keyword>
<evidence type="ECO:0000256" key="6">
    <source>
        <dbReference type="ARBA" id="ARBA00020144"/>
    </source>
</evidence>
<dbReference type="PANTHER" id="PTHR48083">
    <property type="entry name" value="MEDIUM-CHAIN SPECIFIC ACYL-COA DEHYDROGENASE, MITOCHONDRIAL-RELATED"/>
    <property type="match status" value="1"/>
</dbReference>
<evidence type="ECO:0000256" key="14">
    <source>
        <dbReference type="SAM" id="Phobius"/>
    </source>
</evidence>
<dbReference type="GO" id="GO:0070991">
    <property type="term" value="F:medium-chain fatty acyl-CoA dehydrogenase activity"/>
    <property type="evidence" value="ECO:0007669"/>
    <property type="project" value="UniProtKB-EC"/>
</dbReference>
<dbReference type="InterPro" id="IPR046373">
    <property type="entry name" value="Acyl-CoA_Oxase/DH_mid-dom_sf"/>
</dbReference>
<dbReference type="GO" id="GO:0033539">
    <property type="term" value="P:fatty acid beta-oxidation using acyl-CoA dehydrogenase"/>
    <property type="evidence" value="ECO:0007669"/>
    <property type="project" value="InterPro"/>
</dbReference>
<keyword evidence="14" id="KW-1133">Transmembrane helix</keyword>
<evidence type="ECO:0000256" key="9">
    <source>
        <dbReference type="ARBA" id="ARBA00022832"/>
    </source>
</evidence>
<gene>
    <name evidence="18" type="primary">fadE</name>
    <name evidence="18" type="ORF">A3K86_07765</name>
</gene>
<feature type="domain" description="Acyl-CoA dehydrogenase/oxidase C-terminal" evidence="15">
    <location>
        <begin position="361"/>
        <end position="508"/>
    </location>
</feature>
<evidence type="ECO:0000256" key="13">
    <source>
        <dbReference type="ARBA" id="ARBA00049247"/>
    </source>
</evidence>
<evidence type="ECO:0000259" key="15">
    <source>
        <dbReference type="Pfam" id="PF00441"/>
    </source>
</evidence>
<dbReference type="FunFam" id="2.40.110.10:FF:000010">
    <property type="entry name" value="Acyl-CoA dehydrogenase"/>
    <property type="match status" value="1"/>
</dbReference>
<dbReference type="Gene3D" id="1.10.540.10">
    <property type="entry name" value="Acyl-CoA dehydrogenase/oxidase, N-terminal domain"/>
    <property type="match status" value="1"/>
</dbReference>
<dbReference type="Gene3D" id="2.40.110.10">
    <property type="entry name" value="Butyryl-CoA Dehydrogenase, subunit A, domain 2"/>
    <property type="match status" value="1"/>
</dbReference>
<evidence type="ECO:0000256" key="1">
    <source>
        <dbReference type="ARBA" id="ARBA00001974"/>
    </source>
</evidence>
<accession>A0A178KMX7</accession>
<feature type="domain" description="Acyl-CoA dehydrogenase/oxidase N-terminal" evidence="16">
    <location>
        <begin position="151"/>
        <end position="234"/>
    </location>
</feature>
<dbReference type="OrthoDB" id="9802447at2"/>
<keyword evidence="9" id="KW-0276">Fatty acid metabolism</keyword>
<name>A0A178KMX7_9GAMM</name>
<dbReference type="FunFam" id="1.20.140.10:FF:000009">
    <property type="entry name" value="Acyl-CoA dehydrogenase"/>
    <property type="match status" value="1"/>
</dbReference>
<sequence length="818" mass="89822">MVTAVYLLGLIGVLGLLAYHRTNLRTFTFTVAVALALGTALGVTGQISWLVFLAIAIPLNINSVRQQLLSKPALAMFKKVMPEMSRTEKEAIDAGTVWWEADLFRGAPDWNKLHDIPAPRLSAEEKAFLEGPVNEVCRMTNDFQITHDLADLPPEIWQYLKDHKFFAMIIKKEYGGLDFSAYAQSRVLQKLTGVSGVLSSTVGVPNSLGPGELLQHYGTEEQKNYYLPRLAEGKEIPCFALTSPEAGSDAGSIPDFGIVKKGMWQGEEVLGMELTWNKRYITLAPVATVLGLAFKLFDPDHHLGDEEELGITCALIPTDIDGVKIGRRHFPLNVPFQNGPTQGNKVFVPIDFIIGGQEMAGQGWRMLVECLSVGRGITLPSNATGGLKTAALATGAYARIRRQFKLPIGKMEGIEEPLARIGGNAYVMDAASSLTVAGIDLGEKPSVISAIVKYHCTHRGQKSVIDAMDIAGGKGICMGPSNFLARGYQGAPIAVTVEGANILTRSMIIFGQGAIRCHPYVLAEMNAAYQDNEQQALEEFDQAVFGHVGFVISNMVRSFWLGLVDGRGTSTPTKDQTRRYYQQLNRYSANLALLADISMAVLGGSLKRKERLSARLGDVLSQLYLASATLKRYQEEGQKQDDLPLVHWGMQDALYQTEQALDQFLRNFPNRPIAALLRFTLFPLGVGRQQPNDKLDSKVARILQTPCETRSRLGRGQFFEPVDNNAVGLMEQALKNILAAEPIYDRVCQAAGKKFPFMQLDKLAETGLSLNAINEQEAEQLRIAEQGRLRTINVDDFDPQELAAASEPNNNKHIDNAA</sequence>
<evidence type="ECO:0000256" key="2">
    <source>
        <dbReference type="ARBA" id="ARBA00005005"/>
    </source>
</evidence>
<evidence type="ECO:0000259" key="17">
    <source>
        <dbReference type="Pfam" id="PF09317"/>
    </source>
</evidence>
<dbReference type="GO" id="GO:0004466">
    <property type="term" value="F:long-chain fatty acyl-CoA dehydrogenase activity"/>
    <property type="evidence" value="ECO:0007669"/>
    <property type="project" value="UniProtKB-EC"/>
</dbReference>
<keyword evidence="11" id="KW-0443">Lipid metabolism</keyword>
<dbReference type="EMBL" id="LVHF01000012">
    <property type="protein sequence ID" value="OAN18748.1"/>
    <property type="molecule type" value="Genomic_DNA"/>
</dbReference>
<dbReference type="InterPro" id="IPR009075">
    <property type="entry name" value="AcylCo_DH/oxidase_C"/>
</dbReference>
<evidence type="ECO:0000256" key="12">
    <source>
        <dbReference type="ARBA" id="ARBA00047882"/>
    </source>
</evidence>
<dbReference type="Pfam" id="PF00441">
    <property type="entry name" value="Acyl-CoA_dh_1"/>
    <property type="match status" value="1"/>
</dbReference>